<dbReference type="Pfam" id="PF14213">
    <property type="entry name" value="DUF4325"/>
    <property type="match status" value="1"/>
</dbReference>
<protein>
    <recommendedName>
        <fullName evidence="1">DUF4325 domain-containing protein</fullName>
    </recommendedName>
</protein>
<dbReference type="RefSeq" id="WP_265134167.1">
    <property type="nucleotide sequence ID" value="NZ_FXTX01000016.1"/>
</dbReference>
<dbReference type="AlphaFoldDB" id="A0AA45WND3"/>
<dbReference type="InterPro" id="IPR025474">
    <property type="entry name" value="DUF4325"/>
</dbReference>
<evidence type="ECO:0000259" key="1">
    <source>
        <dbReference type="Pfam" id="PF14213"/>
    </source>
</evidence>
<dbReference type="Proteomes" id="UP001157947">
    <property type="component" value="Unassembled WGS sequence"/>
</dbReference>
<accession>A0AA45WND3</accession>
<comment type="caution">
    <text evidence="2">The sequence shown here is derived from an EMBL/GenBank/DDBJ whole genome shotgun (WGS) entry which is preliminary data.</text>
</comment>
<keyword evidence="3" id="KW-1185">Reference proteome</keyword>
<feature type="domain" description="DUF4325" evidence="1">
    <location>
        <begin position="38"/>
        <end position="99"/>
    </location>
</feature>
<reference evidence="2" key="1">
    <citation type="submission" date="2017-05" db="EMBL/GenBank/DDBJ databases">
        <authorList>
            <person name="Varghese N."/>
            <person name="Submissions S."/>
        </authorList>
    </citation>
    <scope>NUCLEOTIDE SEQUENCE</scope>
    <source>
        <strain evidence="2">DSM 18763</strain>
    </source>
</reference>
<evidence type="ECO:0000313" key="3">
    <source>
        <dbReference type="Proteomes" id="UP001157947"/>
    </source>
</evidence>
<dbReference type="EMBL" id="FXTX01000016">
    <property type="protein sequence ID" value="SMP17770.1"/>
    <property type="molecule type" value="Genomic_DNA"/>
</dbReference>
<organism evidence="2 3">
    <name type="scientific">Venenivibrio stagnispumantis</name>
    <dbReference type="NCBI Taxonomy" id="407998"/>
    <lineage>
        <taxon>Bacteria</taxon>
        <taxon>Pseudomonadati</taxon>
        <taxon>Aquificota</taxon>
        <taxon>Aquificia</taxon>
        <taxon>Aquificales</taxon>
        <taxon>Hydrogenothermaceae</taxon>
        <taxon>Venenivibrio</taxon>
    </lineage>
</organism>
<gene>
    <name evidence="2" type="ORF">SAMN06264868_11638</name>
</gene>
<proteinExistence type="predicted"/>
<sequence length="115" mass="13071">MIKTEIDVNPEKTQNVDTNILKIKDLFDGLDALTLRIDGLKVRKIMENILKKNEVVILDFEGINLITQGFGDEIIGVFVRNKGIDFVKNKIKVRNANDLVRGILNWVVSYSKNIS</sequence>
<name>A0AA45WND3_9AQUI</name>
<evidence type="ECO:0000313" key="2">
    <source>
        <dbReference type="EMBL" id="SMP17770.1"/>
    </source>
</evidence>